<accession>A0A1F5F4Y7</accession>
<proteinExistence type="predicted"/>
<name>A0A1F5F4Y7_9BACT</name>
<organism evidence="1 2">
    <name type="scientific">Candidatus Collierbacteria bacterium RIFOXYA2_FULL_46_10</name>
    <dbReference type="NCBI Taxonomy" id="1817726"/>
    <lineage>
        <taxon>Bacteria</taxon>
        <taxon>Candidatus Collieribacteriota</taxon>
    </lineage>
</organism>
<dbReference type="AlphaFoldDB" id="A0A1F5F4Y7"/>
<dbReference type="EMBL" id="MFAK01000030">
    <property type="protein sequence ID" value="OGD74646.1"/>
    <property type="molecule type" value="Genomic_DNA"/>
</dbReference>
<reference evidence="1 2" key="1">
    <citation type="journal article" date="2016" name="Nat. Commun.">
        <title>Thousands of microbial genomes shed light on interconnected biogeochemical processes in an aquifer system.</title>
        <authorList>
            <person name="Anantharaman K."/>
            <person name="Brown C.T."/>
            <person name="Hug L.A."/>
            <person name="Sharon I."/>
            <person name="Castelle C.J."/>
            <person name="Probst A.J."/>
            <person name="Thomas B.C."/>
            <person name="Singh A."/>
            <person name="Wilkins M.J."/>
            <person name="Karaoz U."/>
            <person name="Brodie E.L."/>
            <person name="Williams K.H."/>
            <person name="Hubbard S.S."/>
            <person name="Banfield J.F."/>
        </authorList>
    </citation>
    <scope>NUCLEOTIDE SEQUENCE [LARGE SCALE GENOMIC DNA]</scope>
</reference>
<comment type="caution">
    <text evidence="1">The sequence shown here is derived from an EMBL/GenBank/DDBJ whole genome shotgun (WGS) entry which is preliminary data.</text>
</comment>
<protein>
    <submittedName>
        <fullName evidence="1">Uncharacterized protein</fullName>
    </submittedName>
</protein>
<gene>
    <name evidence="1" type="ORF">A2228_01570</name>
</gene>
<evidence type="ECO:0000313" key="1">
    <source>
        <dbReference type="EMBL" id="OGD74646.1"/>
    </source>
</evidence>
<evidence type="ECO:0000313" key="2">
    <source>
        <dbReference type="Proteomes" id="UP000176191"/>
    </source>
</evidence>
<dbReference type="Proteomes" id="UP000176191">
    <property type="component" value="Unassembled WGS sequence"/>
</dbReference>
<sequence length="120" mass="13616">MIKDAYPVLSSGVIRETFRTDEEATRHALTILKLIENGEIYFAPGAVVHGMMVEGLEVFGSDVGYPGKLMRRANGERGLMMKLGGSSLTGFRYIAEEEQNVEQQMDEMLRELRWMMVQVR</sequence>